<dbReference type="SUPFAM" id="SSF53335">
    <property type="entry name" value="S-adenosyl-L-methionine-dependent methyltransferases"/>
    <property type="match status" value="1"/>
</dbReference>
<feature type="compositionally biased region" description="Low complexity" evidence="1">
    <location>
        <begin position="20"/>
        <end position="44"/>
    </location>
</feature>
<feature type="compositionally biased region" description="Low complexity" evidence="1">
    <location>
        <begin position="113"/>
        <end position="134"/>
    </location>
</feature>
<keyword evidence="2" id="KW-1133">Transmembrane helix</keyword>
<feature type="transmembrane region" description="Helical" evidence="2">
    <location>
        <begin position="320"/>
        <end position="339"/>
    </location>
</feature>
<feature type="compositionally biased region" description="Basic residues" evidence="1">
    <location>
        <begin position="75"/>
        <end position="85"/>
    </location>
</feature>
<dbReference type="AlphaFoldDB" id="A0A1A6A4U6"/>
<dbReference type="NCBIfam" id="NF037959">
    <property type="entry name" value="MFS_SpdSyn"/>
    <property type="match status" value="1"/>
</dbReference>
<keyword evidence="5" id="KW-1185">Reference proteome</keyword>
<evidence type="ECO:0000313" key="4">
    <source>
        <dbReference type="EMBL" id="WWC62022.1"/>
    </source>
</evidence>
<feature type="compositionally biased region" description="Polar residues" evidence="1">
    <location>
        <begin position="46"/>
        <end position="56"/>
    </location>
</feature>
<keyword evidence="2" id="KW-0472">Membrane</keyword>
<feature type="compositionally biased region" description="Polar residues" evidence="1">
    <location>
        <begin position="161"/>
        <end position="180"/>
    </location>
</feature>
<reference evidence="4" key="3">
    <citation type="submission" date="2024-02" db="EMBL/GenBank/DDBJ databases">
        <title>Comparative genomics of Cryptococcus and Kwoniella reveals pathogenesis evolution and contrasting modes of karyotype evolution via chromosome fusion or intercentromeric recombination.</title>
        <authorList>
            <person name="Coelho M.A."/>
            <person name="David-Palma M."/>
            <person name="Shea T."/>
            <person name="Bowers K."/>
            <person name="McGinley-Smith S."/>
            <person name="Mohammad A.W."/>
            <person name="Gnirke A."/>
            <person name="Yurkov A.M."/>
            <person name="Nowrousian M."/>
            <person name="Sun S."/>
            <person name="Cuomo C.A."/>
            <person name="Heitman J."/>
        </authorList>
    </citation>
    <scope>NUCLEOTIDE SEQUENCE</scope>
    <source>
        <strain evidence="4">CBS 10117</strain>
    </source>
</reference>
<name>A0A1A6A4U6_9TREE</name>
<sequence length="898" mass="98413">MSTDKVASHTLDSPVSPHNPSRSASFTPATTSSSTITYTDSIDTGPEQSESASDLTGTEPDSAFPPAADPEHHRTASVHVKKHSIRGTPTAEVSEDGSDSVSSSKSAEDTGESDGSPSGDDTDISTSDTGSVGSVARHEEDSSDRRDNHRQSEQDKASRGISASINLPESRSSRTGSSNGKVDELAERRKSSQRNKSLREFSSEDTAVGSDQVKVARTETEYSDSQAEGEDSPVVERRKSSRNRKHDMIRLISLYLVPVLLGVPTALLLSLNTQLLTPLYNSIPLSLHTTPLHAGFAILSALIYWYITSESPSSSPTDIISARICLGLAALGGDVVAVYGRRIGSMAGSLLGAEYGALASRAILGIEIVGGATFFALLCFNHISPVRPPANNGDRSRNLGSILYRAAFYIFHIYTFERFWNTYLSNNLTILNRNPEKTILFISLILTTLSLFLKSSNSSTPFPTRVDHLITRSLKLKPETAKRTSRITKNVLPRQAFPLLLLLRIPLLILALRQQVFLRPPSTSHQPYVTANGDLRVISSERSITGQIVVAENLKDGYRFLRCDHSILGGRWIREVEDKSRSDGKRVDMGDSIFATFNLQEIVVLAHRSDSSESLIRTLQLTTDLQVSLEDEGDDEEEEKVPERALIIGLGAGIAASTFSRRGMYVDIVEIDPAVYLAAHKHFGLSSHAITSTNIMDGSVFITRLAEMRRDDSTDPQTIPEWDYVVQDCFTGGSVPGEMFTREFWEDLGDLVKDDGIIAMNFAGVLKSKASKAVLVTLTSVFPQCRAFGDGFEVNQGPDDLVNMVVLCTKTHSPLLTFRKPTPMDGLKSPLRSHVYSTFHTNEIRLDGIIDEDDLANPLYDLERGKAGGELNKWQVGSSLATWRAMQTILTPEMWLAW</sequence>
<organism evidence="3">
    <name type="scientific">Kwoniella dejecticola CBS 10117</name>
    <dbReference type="NCBI Taxonomy" id="1296121"/>
    <lineage>
        <taxon>Eukaryota</taxon>
        <taxon>Fungi</taxon>
        <taxon>Dikarya</taxon>
        <taxon>Basidiomycota</taxon>
        <taxon>Agaricomycotina</taxon>
        <taxon>Tremellomycetes</taxon>
        <taxon>Tremellales</taxon>
        <taxon>Cryptococcaceae</taxon>
        <taxon>Kwoniella</taxon>
    </lineage>
</organism>
<keyword evidence="2" id="KW-0812">Transmembrane</keyword>
<feature type="compositionally biased region" description="Basic and acidic residues" evidence="1">
    <location>
        <begin position="181"/>
        <end position="190"/>
    </location>
</feature>
<evidence type="ECO:0000256" key="2">
    <source>
        <dbReference type="SAM" id="Phobius"/>
    </source>
</evidence>
<dbReference type="OrthoDB" id="2016285at2759"/>
<dbReference type="Proteomes" id="UP000078595">
    <property type="component" value="Chromosome 5"/>
</dbReference>
<evidence type="ECO:0000313" key="3">
    <source>
        <dbReference type="EMBL" id="OBR85082.1"/>
    </source>
</evidence>
<dbReference type="KEGG" id="kdj:28968112"/>
<feature type="compositionally biased region" description="Basic and acidic residues" evidence="1">
    <location>
        <begin position="136"/>
        <end position="158"/>
    </location>
</feature>
<dbReference type="RefSeq" id="XP_018262924.1">
    <property type="nucleotide sequence ID" value="XM_018407713.1"/>
</dbReference>
<feature type="compositionally biased region" description="Polar residues" evidence="1">
    <location>
        <begin position="1"/>
        <end position="19"/>
    </location>
</feature>
<reference evidence="3" key="1">
    <citation type="submission" date="2013-07" db="EMBL/GenBank/DDBJ databases">
        <title>The Genome Sequence of Cryptococcus dejecticola CBS10117.</title>
        <authorList>
            <consortium name="The Broad Institute Genome Sequencing Platform"/>
            <person name="Cuomo C."/>
            <person name="Litvintseva A."/>
            <person name="Chen Y."/>
            <person name="Heitman J."/>
            <person name="Sun S."/>
            <person name="Springer D."/>
            <person name="Dromer F."/>
            <person name="Young S.K."/>
            <person name="Zeng Q."/>
            <person name="Gargeya S."/>
            <person name="Fitzgerald M."/>
            <person name="Abouelleil A."/>
            <person name="Alvarado L."/>
            <person name="Berlin A.M."/>
            <person name="Chapman S.B."/>
            <person name="Dewar J."/>
            <person name="Goldberg J."/>
            <person name="Griggs A."/>
            <person name="Gujja S."/>
            <person name="Hansen M."/>
            <person name="Howarth C."/>
            <person name="Imamovic A."/>
            <person name="Larimer J."/>
            <person name="McCowan C."/>
            <person name="Murphy C."/>
            <person name="Pearson M."/>
            <person name="Priest M."/>
            <person name="Roberts A."/>
            <person name="Saif S."/>
            <person name="Shea T."/>
            <person name="Sykes S."/>
            <person name="Wortman J."/>
            <person name="Nusbaum C."/>
            <person name="Birren B."/>
        </authorList>
    </citation>
    <scope>NUCLEOTIDE SEQUENCE [LARGE SCALE GENOMIC DNA]</scope>
    <source>
        <strain evidence="3">CBS 10117</strain>
    </source>
</reference>
<feature type="transmembrane region" description="Helical" evidence="2">
    <location>
        <begin position="291"/>
        <end position="308"/>
    </location>
</feature>
<dbReference type="EMBL" id="CP144534">
    <property type="protein sequence ID" value="WWC62022.1"/>
    <property type="molecule type" value="Genomic_DNA"/>
</dbReference>
<reference evidence="4" key="2">
    <citation type="submission" date="2013-07" db="EMBL/GenBank/DDBJ databases">
        <authorList>
            <consortium name="The Broad Institute Genome Sequencing Platform"/>
            <person name="Cuomo C."/>
            <person name="Litvintseva A."/>
            <person name="Chen Y."/>
            <person name="Heitman J."/>
            <person name="Sun S."/>
            <person name="Springer D."/>
            <person name="Dromer F."/>
            <person name="Young S.K."/>
            <person name="Zeng Q."/>
            <person name="Gargeya S."/>
            <person name="Fitzgerald M."/>
            <person name="Abouelleil A."/>
            <person name="Alvarado L."/>
            <person name="Berlin A.M."/>
            <person name="Chapman S.B."/>
            <person name="Dewar J."/>
            <person name="Goldberg J."/>
            <person name="Griggs A."/>
            <person name="Gujja S."/>
            <person name="Hansen M."/>
            <person name="Howarth C."/>
            <person name="Imamovic A."/>
            <person name="Larimer J."/>
            <person name="McCowan C."/>
            <person name="Murphy C."/>
            <person name="Pearson M."/>
            <person name="Priest M."/>
            <person name="Roberts A."/>
            <person name="Saif S."/>
            <person name="Shea T."/>
            <person name="Sykes S."/>
            <person name="Wortman J."/>
            <person name="Nusbaum C."/>
            <person name="Birren B."/>
        </authorList>
    </citation>
    <scope>NUCLEOTIDE SEQUENCE</scope>
    <source>
        <strain evidence="4">CBS 10117</strain>
    </source>
</reference>
<dbReference type="VEuPathDB" id="FungiDB:I303_04413"/>
<feature type="transmembrane region" description="Helical" evidence="2">
    <location>
        <begin position="248"/>
        <end position="271"/>
    </location>
</feature>
<evidence type="ECO:0000256" key="1">
    <source>
        <dbReference type="SAM" id="MobiDB-lite"/>
    </source>
</evidence>
<evidence type="ECO:0000313" key="5">
    <source>
        <dbReference type="Proteomes" id="UP000078595"/>
    </source>
</evidence>
<accession>A0A1A6A4U6</accession>
<proteinExistence type="predicted"/>
<gene>
    <name evidence="3" type="ORF">I303_04413</name>
    <name evidence="4" type="ORF">I303_104609</name>
</gene>
<dbReference type="GeneID" id="28968112"/>
<dbReference type="InterPro" id="IPR029063">
    <property type="entry name" value="SAM-dependent_MTases_sf"/>
</dbReference>
<protein>
    <recommendedName>
        <fullName evidence="6">Spermidine synthase</fullName>
    </recommendedName>
</protein>
<feature type="transmembrane region" description="Helical" evidence="2">
    <location>
        <begin position="402"/>
        <end position="419"/>
    </location>
</feature>
<feature type="region of interest" description="Disordered" evidence="1">
    <location>
        <begin position="1"/>
        <end position="241"/>
    </location>
</feature>
<dbReference type="EMBL" id="KI894031">
    <property type="protein sequence ID" value="OBR85082.1"/>
    <property type="molecule type" value="Genomic_DNA"/>
</dbReference>
<evidence type="ECO:0008006" key="6">
    <source>
        <dbReference type="Google" id="ProtNLM"/>
    </source>
</evidence>
<dbReference type="STRING" id="1296121.A0A1A6A4U6"/>
<dbReference type="Pfam" id="PF01564">
    <property type="entry name" value="Spermine_synth"/>
    <property type="match status" value="1"/>
</dbReference>
<feature type="transmembrane region" description="Helical" evidence="2">
    <location>
        <begin position="359"/>
        <end position="381"/>
    </location>
</feature>
<dbReference type="Gene3D" id="3.40.50.150">
    <property type="entry name" value="Vaccinia Virus protein VP39"/>
    <property type="match status" value="1"/>
</dbReference>